<gene>
    <name evidence="1" type="ORF">H9564_05525</name>
</gene>
<comment type="caution">
    <text evidence="1">The sequence shown here is derived from an EMBL/GenBank/DDBJ whole genome shotgun (WGS) entry which is preliminary data.</text>
</comment>
<dbReference type="Pfam" id="PF05135">
    <property type="entry name" value="Phage_connect_1"/>
    <property type="match status" value="1"/>
</dbReference>
<dbReference type="InterPro" id="IPR006450">
    <property type="entry name" value="Phage_HK97_gp6-like"/>
</dbReference>
<dbReference type="Proteomes" id="UP000616837">
    <property type="component" value="Unassembled WGS sequence"/>
</dbReference>
<name>A0ABR8PD15_9LACO</name>
<dbReference type="InterPro" id="IPR021146">
    <property type="entry name" value="Phage_gp6-like_head-tail"/>
</dbReference>
<sequence length="100" mass="11630">MTDTINNQPEISVDTIKDALRIDGNEDDVLIQSYINTAKNYVASAIVDSQPNDELTKNTKYRLAVIILVQFWYSNRTTDMKKTPYQVRSLIQQLRGEYWQ</sequence>
<dbReference type="NCBIfam" id="TIGR01560">
    <property type="entry name" value="put_DNA_pack"/>
    <property type="match status" value="1"/>
</dbReference>
<evidence type="ECO:0000313" key="2">
    <source>
        <dbReference type="Proteomes" id="UP000616837"/>
    </source>
</evidence>
<dbReference type="EMBL" id="JACSQW010000012">
    <property type="protein sequence ID" value="MBD7895167.1"/>
    <property type="molecule type" value="Genomic_DNA"/>
</dbReference>
<organism evidence="1 2">
    <name type="scientific">Limosilactobacillus avistercoris</name>
    <dbReference type="NCBI Taxonomy" id="2762243"/>
    <lineage>
        <taxon>Bacteria</taxon>
        <taxon>Bacillati</taxon>
        <taxon>Bacillota</taxon>
        <taxon>Bacilli</taxon>
        <taxon>Lactobacillales</taxon>
        <taxon>Lactobacillaceae</taxon>
        <taxon>Limosilactobacillus</taxon>
    </lineage>
</organism>
<dbReference type="CDD" id="cd08054">
    <property type="entry name" value="gp6"/>
    <property type="match status" value="1"/>
</dbReference>
<accession>A0ABR8PD15</accession>
<keyword evidence="2" id="KW-1185">Reference proteome</keyword>
<evidence type="ECO:0000313" key="1">
    <source>
        <dbReference type="EMBL" id="MBD7895167.1"/>
    </source>
</evidence>
<dbReference type="Gene3D" id="1.10.3230.30">
    <property type="entry name" value="Phage gp6-like head-tail connector protein"/>
    <property type="match status" value="1"/>
</dbReference>
<reference evidence="1 2" key="1">
    <citation type="submission" date="2020-08" db="EMBL/GenBank/DDBJ databases">
        <title>A Genomic Blueprint of the Chicken Gut Microbiome.</title>
        <authorList>
            <person name="Gilroy R."/>
            <person name="Ravi A."/>
            <person name="Getino M."/>
            <person name="Pursley I."/>
            <person name="Horton D.L."/>
            <person name="Alikhan N.-F."/>
            <person name="Baker D."/>
            <person name="Gharbi K."/>
            <person name="Hall N."/>
            <person name="Watson M."/>
            <person name="Adriaenssens E.M."/>
            <person name="Foster-Nyarko E."/>
            <person name="Jarju S."/>
            <person name="Secka A."/>
            <person name="Antonio M."/>
            <person name="Oren A."/>
            <person name="Chaudhuri R."/>
            <person name="La Ragione R.M."/>
            <person name="Hildebrand F."/>
            <person name="Pallen M.J."/>
        </authorList>
    </citation>
    <scope>NUCLEOTIDE SEQUENCE [LARGE SCALE GENOMIC DNA]</scope>
    <source>
        <strain evidence="1 2">Sa3CUN2</strain>
    </source>
</reference>
<protein>
    <submittedName>
        <fullName evidence="1">Phage gp6-like head-tail connector protein</fullName>
    </submittedName>
</protein>
<proteinExistence type="predicted"/>
<dbReference type="RefSeq" id="WP_191684504.1">
    <property type="nucleotide sequence ID" value="NZ_JACSQW010000012.1"/>
</dbReference>